<dbReference type="OrthoDB" id="449487at2759"/>
<dbReference type="PANTHER" id="PTHR43084:SF1">
    <property type="entry name" value="PERSULFIDE DIOXYGENASE ETHE1, MITOCHONDRIAL"/>
    <property type="match status" value="1"/>
</dbReference>
<dbReference type="PANTHER" id="PTHR43084">
    <property type="entry name" value="PERSULFIDE DIOXYGENASE ETHE1"/>
    <property type="match status" value="1"/>
</dbReference>
<evidence type="ECO:0000256" key="5">
    <source>
        <dbReference type="ARBA" id="ARBA00022946"/>
    </source>
</evidence>
<keyword evidence="4" id="KW-0479">Metal-binding</keyword>
<evidence type="ECO:0000256" key="10">
    <source>
        <dbReference type="ARBA" id="ARBA00023128"/>
    </source>
</evidence>
<dbReference type="Pfam" id="PF00753">
    <property type="entry name" value="Lactamase_B"/>
    <property type="match status" value="1"/>
</dbReference>
<evidence type="ECO:0000256" key="2">
    <source>
        <dbReference type="ARBA" id="ARBA00004173"/>
    </source>
</evidence>
<dbReference type="SUPFAM" id="SSF56281">
    <property type="entry name" value="Metallo-hydrolase/oxidoreductase"/>
    <property type="match status" value="1"/>
</dbReference>
<keyword evidence="6" id="KW-0223">Dioxygenase</keyword>
<dbReference type="Gene3D" id="3.60.15.10">
    <property type="entry name" value="Ribonuclease Z/Hydroxyacylglutathione hydrolase-like"/>
    <property type="match status" value="1"/>
</dbReference>
<evidence type="ECO:0000256" key="1">
    <source>
        <dbReference type="ARBA" id="ARBA00001954"/>
    </source>
</evidence>
<evidence type="ECO:0000256" key="14">
    <source>
        <dbReference type="ARBA" id="ARBA00067300"/>
    </source>
</evidence>
<keyword evidence="10" id="KW-0496">Mitochondrion</keyword>
<comment type="similarity">
    <text evidence="3">Belongs to the metallo-beta-lactamase superfamily. Glyoxalase II family.</text>
</comment>
<dbReference type="InterPro" id="IPR044528">
    <property type="entry name" value="POD-like_MBL-fold"/>
</dbReference>
<dbReference type="CDD" id="cd07724">
    <property type="entry name" value="POD-like_MBL-fold"/>
    <property type="match status" value="1"/>
</dbReference>
<comment type="subunit">
    <text evidence="12">Homodimer. Monomer. Interacts with TST. May interact with RELA.</text>
</comment>
<evidence type="ECO:0000259" key="16">
    <source>
        <dbReference type="SMART" id="SM00849"/>
    </source>
</evidence>
<dbReference type="GO" id="GO:0006749">
    <property type="term" value="P:glutathione metabolic process"/>
    <property type="evidence" value="ECO:0007669"/>
    <property type="project" value="InterPro"/>
</dbReference>
<dbReference type="EMBL" id="CABPRJ010000016">
    <property type="protein sequence ID" value="VVC25622.1"/>
    <property type="molecule type" value="Genomic_DNA"/>
</dbReference>
<evidence type="ECO:0000256" key="12">
    <source>
        <dbReference type="ARBA" id="ARBA00065219"/>
    </source>
</evidence>
<dbReference type="GO" id="GO:0031123">
    <property type="term" value="P:RNA 3'-end processing"/>
    <property type="evidence" value="ECO:0007669"/>
    <property type="project" value="UniProtKB-ARBA"/>
</dbReference>
<keyword evidence="8" id="KW-0560">Oxidoreductase</keyword>
<dbReference type="GO" id="GO:0050313">
    <property type="term" value="F:sulfur dioxygenase activity"/>
    <property type="evidence" value="ECO:0007669"/>
    <property type="project" value="UniProtKB-EC"/>
</dbReference>
<evidence type="ECO:0000256" key="13">
    <source>
        <dbReference type="ARBA" id="ARBA00066686"/>
    </source>
</evidence>
<comment type="subcellular location">
    <subcellularLocation>
        <location evidence="2">Mitochondrion</location>
    </subcellularLocation>
</comment>
<comment type="catalytic activity">
    <reaction evidence="11">
        <text>S-sulfanylglutathione + O2 + H2O = sulfite + glutathione + 2 H(+)</text>
        <dbReference type="Rhea" id="RHEA:12981"/>
        <dbReference type="ChEBI" id="CHEBI:15377"/>
        <dbReference type="ChEBI" id="CHEBI:15378"/>
        <dbReference type="ChEBI" id="CHEBI:15379"/>
        <dbReference type="ChEBI" id="CHEBI:17359"/>
        <dbReference type="ChEBI" id="CHEBI:57925"/>
        <dbReference type="ChEBI" id="CHEBI:58905"/>
        <dbReference type="EC" id="1.13.11.18"/>
    </reaction>
</comment>
<gene>
    <name evidence="17" type="ORF">CINCED_3A015602</name>
</gene>
<evidence type="ECO:0000256" key="11">
    <source>
        <dbReference type="ARBA" id="ARBA00050990"/>
    </source>
</evidence>
<reference evidence="17 18" key="1">
    <citation type="submission" date="2019-08" db="EMBL/GenBank/DDBJ databases">
        <authorList>
            <person name="Alioto T."/>
            <person name="Alioto T."/>
            <person name="Gomez Garrido J."/>
        </authorList>
    </citation>
    <scope>NUCLEOTIDE SEQUENCE [LARGE SCALE GENOMIC DNA]</scope>
</reference>
<keyword evidence="9" id="KW-0408">Iron</keyword>
<evidence type="ECO:0000256" key="9">
    <source>
        <dbReference type="ARBA" id="ARBA00023004"/>
    </source>
</evidence>
<protein>
    <recommendedName>
        <fullName evidence="14">Persulfide dioxygenase ETHE1, mitochondrial</fullName>
        <ecNumber evidence="13">1.13.11.18</ecNumber>
    </recommendedName>
    <alternativeName>
        <fullName evidence="15">Sulfur dioxygenase ETHE1</fullName>
    </alternativeName>
</protein>
<dbReference type="EC" id="1.13.11.18" evidence="13"/>
<evidence type="ECO:0000313" key="17">
    <source>
        <dbReference type="EMBL" id="VVC25622.1"/>
    </source>
</evidence>
<proteinExistence type="inferred from homology"/>
<keyword evidence="18" id="KW-1185">Reference proteome</keyword>
<dbReference type="InterPro" id="IPR036866">
    <property type="entry name" value="RibonucZ/Hydroxyglut_hydro"/>
</dbReference>
<dbReference type="InterPro" id="IPR051682">
    <property type="entry name" value="Mito_Persulfide_Diox"/>
</dbReference>
<organism evidence="17 18">
    <name type="scientific">Cinara cedri</name>
    <dbReference type="NCBI Taxonomy" id="506608"/>
    <lineage>
        <taxon>Eukaryota</taxon>
        <taxon>Metazoa</taxon>
        <taxon>Ecdysozoa</taxon>
        <taxon>Arthropoda</taxon>
        <taxon>Hexapoda</taxon>
        <taxon>Insecta</taxon>
        <taxon>Pterygota</taxon>
        <taxon>Neoptera</taxon>
        <taxon>Paraneoptera</taxon>
        <taxon>Hemiptera</taxon>
        <taxon>Sternorrhyncha</taxon>
        <taxon>Aphidomorpha</taxon>
        <taxon>Aphidoidea</taxon>
        <taxon>Aphididae</taxon>
        <taxon>Lachninae</taxon>
        <taxon>Cinara</taxon>
    </lineage>
</organism>
<keyword evidence="7" id="KW-0007">Acetylation</keyword>
<evidence type="ECO:0000256" key="6">
    <source>
        <dbReference type="ARBA" id="ARBA00022964"/>
    </source>
</evidence>
<dbReference type="FunFam" id="3.60.15.10:FF:000013">
    <property type="entry name" value="Persulfide dioxygenase ETHE1, mitochondrial"/>
    <property type="match status" value="1"/>
</dbReference>
<dbReference type="GO" id="GO:0070813">
    <property type="term" value="P:hydrogen sulfide metabolic process"/>
    <property type="evidence" value="ECO:0007669"/>
    <property type="project" value="TreeGrafter"/>
</dbReference>
<feature type="domain" description="Metallo-beta-lactamase" evidence="16">
    <location>
        <begin position="56"/>
        <end position="217"/>
    </location>
</feature>
<dbReference type="AlphaFoldDB" id="A0A5E4M501"/>
<evidence type="ECO:0000256" key="4">
    <source>
        <dbReference type="ARBA" id="ARBA00022723"/>
    </source>
</evidence>
<evidence type="ECO:0000256" key="7">
    <source>
        <dbReference type="ARBA" id="ARBA00022990"/>
    </source>
</evidence>
<sequence length="279" mass="31420">MIAASFSQLLGRCTSIRNLLREFSKITIMDYEYGNGSHHFPKDPFLFRQLFDRESSTYTYLLADNVTKEAMIIDPVYEQVNRDYSILKRLGLNLLYCANTHVHADHITGTGELKKLIPSCQSIISQLSGGKADIYVNPGDEIEFGRYSVEVRSTPGHTNGCITYVCHDAASAFTGDCLLIGACGRTDFQEGDSKTLYYSVHEQIFTLPDYYKIYPAHDYLGQTVTTVGEEKSYNPRLTKSLDEFIEVMNNLNLAYPKKIDVALPANLNCGIQDDFKNNV</sequence>
<dbReference type="GO" id="GO:0005739">
    <property type="term" value="C:mitochondrion"/>
    <property type="evidence" value="ECO:0007669"/>
    <property type="project" value="UniProtKB-SubCell"/>
</dbReference>
<dbReference type="GO" id="GO:0046872">
    <property type="term" value="F:metal ion binding"/>
    <property type="evidence" value="ECO:0007669"/>
    <property type="project" value="UniProtKB-KW"/>
</dbReference>
<accession>A0A5E4M501</accession>
<evidence type="ECO:0000256" key="15">
    <source>
        <dbReference type="ARBA" id="ARBA00077964"/>
    </source>
</evidence>
<evidence type="ECO:0000313" key="18">
    <source>
        <dbReference type="Proteomes" id="UP000325440"/>
    </source>
</evidence>
<comment type="cofactor">
    <cofactor evidence="1">
        <name>Fe(2+)</name>
        <dbReference type="ChEBI" id="CHEBI:29033"/>
    </cofactor>
</comment>
<evidence type="ECO:0000256" key="8">
    <source>
        <dbReference type="ARBA" id="ARBA00023002"/>
    </source>
</evidence>
<dbReference type="Proteomes" id="UP000325440">
    <property type="component" value="Unassembled WGS sequence"/>
</dbReference>
<name>A0A5E4M501_9HEMI</name>
<dbReference type="SMART" id="SM00849">
    <property type="entry name" value="Lactamase_B"/>
    <property type="match status" value="1"/>
</dbReference>
<keyword evidence="5" id="KW-0809">Transit peptide</keyword>
<dbReference type="InterPro" id="IPR001279">
    <property type="entry name" value="Metallo-B-lactamas"/>
</dbReference>
<evidence type="ECO:0000256" key="3">
    <source>
        <dbReference type="ARBA" id="ARBA00006759"/>
    </source>
</evidence>